<organism evidence="2 3">
    <name type="scientific">Bacillus wiedmannii</name>
    <dbReference type="NCBI Taxonomy" id="1890302"/>
    <lineage>
        <taxon>Bacteria</taxon>
        <taxon>Bacillati</taxon>
        <taxon>Bacillota</taxon>
        <taxon>Bacilli</taxon>
        <taxon>Bacillales</taxon>
        <taxon>Bacillaceae</taxon>
        <taxon>Bacillus</taxon>
        <taxon>Bacillus cereus group</taxon>
    </lineage>
</organism>
<evidence type="ECO:0000259" key="1">
    <source>
        <dbReference type="Pfam" id="PF13524"/>
    </source>
</evidence>
<dbReference type="InterPro" id="IPR055259">
    <property type="entry name" value="YkvP/CgeB_Glyco_trans-like"/>
</dbReference>
<evidence type="ECO:0000313" key="3">
    <source>
        <dbReference type="Proteomes" id="UP000194945"/>
    </source>
</evidence>
<sequence>MMSVSTKINQLINLREKVAKDLGFYVDFDLANSSWSYSKKAGQIKKVHNGLYSVKTGDRGVYILHNNEGEGFSSAPVMSSFTVENIQSVNVNIEGHQKGLQDTSIYIFFYGKEGVLKRETIRLNEAKELTVPSGCEKARIVLFVKGTGTLQIDNVFITGIPLEIKSDRYNDANIYALSDKEWVYDTKKITIHGEHKDQANITKINTSGQGAFLFRKLSLKQEKKEIKSLIIKVAQPENKKLTGYVNLLVHNEQEGIQTIRISLGETKAVSLRNNDILEETLSFFVKGTGTLPTKCIEIEIADAVKQGVNSAIDSEVFTLSPNSLLKLVGYETPQSLKELKIACIFDEFTMNCYKNEVDLITFRQDNWKEVFSIKRPHLLFVESAWKGNGGAWQYKIAKYNNQDKSELRELINWCRENKIPTIFWNKEDPIHFEKFIETASMFDHIFTTDANVIPRYKEVVKHENVYALPFSIQPNLHNPIQLINERQEGAVFAGSYYGNRHEARRKDMDDLFEVGMKHGFTIYDRNYHNENPDFRFPIQYQSAVKPSLPYSQIDQAYKGYKFMFNVNSVKESPTMFSRRVFEGLACGTPIVSTYSVGIDEIFGSELIIMDEELEKLEETYVSVIQNPIEYNKRVLEGIRVVYEKHTYEERLWFILDKIGIDVKERDNHSVGVIAFVQTDKEAEKVYSEFQRQNYQHKKLILVTDVNIKVYADVLTIKKDAVESFIEEESLLQYYALFSPNNFYGANYIRDLVIAAQYSNAEVNGKATYYSENVELMVGKDEQTYTYVHDLEPAASLISREVILNLEHEKRMELLEEKQSMDFLFKIGVRLFSADKYNFVKNVSDSVLGNIQEVEL</sequence>
<accession>A0A242Z066</accession>
<dbReference type="Proteomes" id="UP000194945">
    <property type="component" value="Unassembled WGS sequence"/>
</dbReference>
<feature type="domain" description="Spore protein YkvP/CgeB glycosyl transferase-like" evidence="1">
    <location>
        <begin position="541"/>
        <end position="655"/>
    </location>
</feature>
<protein>
    <recommendedName>
        <fullName evidence="1">Spore protein YkvP/CgeB glycosyl transferase-like domain-containing protein</fullName>
    </recommendedName>
</protein>
<name>A0A242Z066_9BACI</name>
<dbReference type="AlphaFoldDB" id="A0A242Z066"/>
<comment type="caution">
    <text evidence="2">The sequence shown here is derived from an EMBL/GenBank/DDBJ whole genome shotgun (WGS) entry which is preliminary data.</text>
</comment>
<evidence type="ECO:0000313" key="2">
    <source>
        <dbReference type="EMBL" id="OTX85851.1"/>
    </source>
</evidence>
<dbReference type="Pfam" id="PF13524">
    <property type="entry name" value="Glyco_trans_1_2"/>
    <property type="match status" value="1"/>
</dbReference>
<gene>
    <name evidence="2" type="ORF">BK730_22415</name>
</gene>
<reference evidence="2 3" key="1">
    <citation type="submission" date="2016-10" db="EMBL/GenBank/DDBJ databases">
        <title>Comparative genomics of Bacillus thuringiensis reveals a path to pathogens against multiple invertebrate hosts.</title>
        <authorList>
            <person name="Zheng J."/>
            <person name="Gao Q."/>
            <person name="Liu H."/>
            <person name="Peng D."/>
            <person name="Ruan L."/>
            <person name="Sun M."/>
        </authorList>
    </citation>
    <scope>NUCLEOTIDE SEQUENCE [LARGE SCALE GENOMIC DNA]</scope>
    <source>
        <strain evidence="2">BGSC 4BK1</strain>
    </source>
</reference>
<dbReference type="EMBL" id="NFDE01000060">
    <property type="protein sequence ID" value="OTX85851.1"/>
    <property type="molecule type" value="Genomic_DNA"/>
</dbReference>
<proteinExistence type="predicted"/>